<comment type="caution">
    <text evidence="13">The sequence shown here is derived from an EMBL/GenBank/DDBJ whole genome shotgun (WGS) entry which is preliminary data.</text>
</comment>
<evidence type="ECO:0000256" key="4">
    <source>
        <dbReference type="ARBA" id="ARBA00022833"/>
    </source>
</evidence>
<dbReference type="PROSITE" id="PS50090">
    <property type="entry name" value="MYB_LIKE"/>
    <property type="match status" value="1"/>
</dbReference>
<keyword evidence="6" id="KW-0482">Metalloprotease</keyword>
<gene>
    <name evidence="13" type="ORF">SteCoe_14302</name>
</gene>
<evidence type="ECO:0000259" key="11">
    <source>
        <dbReference type="PROSITE" id="PS51293"/>
    </source>
</evidence>
<dbReference type="PROSITE" id="PS51294">
    <property type="entry name" value="HTH_MYB"/>
    <property type="match status" value="1"/>
</dbReference>
<dbReference type="SUPFAM" id="SSF46689">
    <property type="entry name" value="Homeodomain-like"/>
    <property type="match status" value="1"/>
</dbReference>
<feature type="domain" description="HTH myb-type" evidence="12">
    <location>
        <begin position="9"/>
        <end position="63"/>
    </location>
</feature>
<evidence type="ECO:0000256" key="7">
    <source>
        <dbReference type="ARBA" id="ARBA00023125"/>
    </source>
</evidence>
<reference evidence="13 14" key="1">
    <citation type="submission" date="2016-11" db="EMBL/GenBank/DDBJ databases">
        <title>The macronuclear genome of Stentor coeruleus: a giant cell with tiny introns.</title>
        <authorList>
            <person name="Slabodnick M."/>
            <person name="Ruby J.G."/>
            <person name="Reiff S.B."/>
            <person name="Swart E.C."/>
            <person name="Gosai S."/>
            <person name="Prabakaran S."/>
            <person name="Witkowska E."/>
            <person name="Larue G.E."/>
            <person name="Fisher S."/>
            <person name="Freeman R.M."/>
            <person name="Gunawardena J."/>
            <person name="Chu W."/>
            <person name="Stover N.A."/>
            <person name="Gregory B.D."/>
            <person name="Nowacki M."/>
            <person name="Derisi J."/>
            <person name="Roy S.W."/>
            <person name="Marshall W.F."/>
            <person name="Sood P."/>
        </authorList>
    </citation>
    <scope>NUCLEOTIDE SEQUENCE [LARGE SCALE GENOMIC DNA]</scope>
    <source>
        <strain evidence="13">WM001</strain>
    </source>
</reference>
<dbReference type="GO" id="GO:0008237">
    <property type="term" value="F:metallopeptidase activity"/>
    <property type="evidence" value="ECO:0007669"/>
    <property type="project" value="UniProtKB-KW"/>
</dbReference>
<keyword evidence="14" id="KW-1185">Reference proteome</keyword>
<keyword evidence="8" id="KW-0804">Transcription</keyword>
<evidence type="ECO:0000256" key="8">
    <source>
        <dbReference type="ARBA" id="ARBA00023163"/>
    </source>
</evidence>
<name>A0A1R2C6A6_9CILI</name>
<dbReference type="Proteomes" id="UP000187209">
    <property type="component" value="Unassembled WGS sequence"/>
</dbReference>
<dbReference type="InterPro" id="IPR001005">
    <property type="entry name" value="SANT/Myb"/>
</dbReference>
<keyword evidence="2" id="KW-0479">Metal-binding</keyword>
<evidence type="ECO:0000256" key="5">
    <source>
        <dbReference type="ARBA" id="ARBA00023015"/>
    </source>
</evidence>
<dbReference type="EMBL" id="MPUH01000265">
    <property type="protein sequence ID" value="OMJ84562.1"/>
    <property type="molecule type" value="Genomic_DNA"/>
</dbReference>
<keyword evidence="4" id="KW-0862">Zinc</keyword>
<evidence type="ECO:0000256" key="9">
    <source>
        <dbReference type="ARBA" id="ARBA00023242"/>
    </source>
</evidence>
<dbReference type="InterPro" id="IPR009057">
    <property type="entry name" value="Homeodomain-like_sf"/>
</dbReference>
<dbReference type="NCBIfam" id="TIGR01557">
    <property type="entry name" value="myb_SHAQKYF"/>
    <property type="match status" value="1"/>
</dbReference>
<keyword evidence="5" id="KW-0805">Transcription regulation</keyword>
<dbReference type="FunFam" id="1.10.10.60:FF:000151">
    <property type="entry name" value="histone H2A deubiquitinase MYSM1 isoform X2"/>
    <property type="match status" value="1"/>
</dbReference>
<evidence type="ECO:0000256" key="6">
    <source>
        <dbReference type="ARBA" id="ARBA00023049"/>
    </source>
</evidence>
<evidence type="ECO:0000313" key="13">
    <source>
        <dbReference type="EMBL" id="OMJ84562.1"/>
    </source>
</evidence>
<organism evidence="13 14">
    <name type="scientific">Stentor coeruleus</name>
    <dbReference type="NCBI Taxonomy" id="5963"/>
    <lineage>
        <taxon>Eukaryota</taxon>
        <taxon>Sar</taxon>
        <taxon>Alveolata</taxon>
        <taxon>Ciliophora</taxon>
        <taxon>Postciliodesmatophora</taxon>
        <taxon>Heterotrichea</taxon>
        <taxon>Heterotrichida</taxon>
        <taxon>Stentoridae</taxon>
        <taxon>Stentor</taxon>
    </lineage>
</organism>
<dbReference type="InterPro" id="IPR017930">
    <property type="entry name" value="Myb_dom"/>
</dbReference>
<evidence type="ECO:0000313" key="14">
    <source>
        <dbReference type="Proteomes" id="UP000187209"/>
    </source>
</evidence>
<dbReference type="GO" id="GO:0046872">
    <property type="term" value="F:metal ion binding"/>
    <property type="evidence" value="ECO:0007669"/>
    <property type="project" value="UniProtKB-KW"/>
</dbReference>
<dbReference type="Pfam" id="PF00249">
    <property type="entry name" value="Myb_DNA-binding"/>
    <property type="match status" value="1"/>
</dbReference>
<dbReference type="PROSITE" id="PS51293">
    <property type="entry name" value="SANT"/>
    <property type="match status" value="1"/>
</dbReference>
<evidence type="ECO:0000259" key="10">
    <source>
        <dbReference type="PROSITE" id="PS50090"/>
    </source>
</evidence>
<dbReference type="GO" id="GO:0003677">
    <property type="term" value="F:DNA binding"/>
    <property type="evidence" value="ECO:0007669"/>
    <property type="project" value="UniProtKB-KW"/>
</dbReference>
<keyword evidence="3" id="KW-0378">Hydrolase</keyword>
<feature type="domain" description="SANT" evidence="11">
    <location>
        <begin position="17"/>
        <end position="65"/>
    </location>
</feature>
<feature type="domain" description="Myb-like" evidence="10">
    <location>
        <begin position="9"/>
        <end position="59"/>
    </location>
</feature>
<keyword evidence="9" id="KW-0539">Nucleus</keyword>
<keyword evidence="7" id="KW-0238">DNA-binding</keyword>
<dbReference type="GO" id="GO:0006508">
    <property type="term" value="P:proteolysis"/>
    <property type="evidence" value="ECO:0007669"/>
    <property type="project" value="UniProtKB-KW"/>
</dbReference>
<keyword evidence="1" id="KW-0645">Protease</keyword>
<evidence type="ECO:0000256" key="3">
    <source>
        <dbReference type="ARBA" id="ARBA00022801"/>
    </source>
</evidence>
<evidence type="ECO:0000259" key="12">
    <source>
        <dbReference type="PROSITE" id="PS51294"/>
    </source>
</evidence>
<dbReference type="CDD" id="cd00167">
    <property type="entry name" value="SANT"/>
    <property type="match status" value="1"/>
</dbReference>
<evidence type="ECO:0000256" key="1">
    <source>
        <dbReference type="ARBA" id="ARBA00022670"/>
    </source>
</evidence>
<sequence>MSETSSDIENPKKRGHWSKEEHTRFVQGIQMYGKDWKKVVECVGTRSSNQIRSHAQKYFLKLEKKNKLSSTKTNLSGEAYLMYLQTLSYNAYLKFMMEIQRMYSVPRTIEIVKPVKIISGDEIYPEDQTKKHVKVA</sequence>
<dbReference type="InterPro" id="IPR006447">
    <property type="entry name" value="Myb_dom_plants"/>
</dbReference>
<accession>A0A1R2C6A6</accession>
<evidence type="ECO:0000256" key="2">
    <source>
        <dbReference type="ARBA" id="ARBA00022723"/>
    </source>
</evidence>
<dbReference type="PANTHER" id="PTHR12802">
    <property type="entry name" value="SWI/SNF COMPLEX-RELATED"/>
    <property type="match status" value="1"/>
</dbReference>
<protein>
    <submittedName>
        <fullName evidence="13">Uncharacterized protein</fullName>
    </submittedName>
</protein>
<proteinExistence type="predicted"/>
<dbReference type="AlphaFoldDB" id="A0A1R2C6A6"/>
<dbReference type="SMART" id="SM00717">
    <property type="entry name" value="SANT"/>
    <property type="match status" value="1"/>
</dbReference>
<dbReference type="InterPro" id="IPR017884">
    <property type="entry name" value="SANT_dom"/>
</dbReference>
<dbReference type="Gene3D" id="1.10.10.60">
    <property type="entry name" value="Homeodomain-like"/>
    <property type="match status" value="1"/>
</dbReference>
<dbReference type="OrthoDB" id="342406at2759"/>